<feature type="compositionally biased region" description="Basic and acidic residues" evidence="1">
    <location>
        <begin position="40"/>
        <end position="56"/>
    </location>
</feature>
<dbReference type="Gramene" id="OE9A050448T1">
    <property type="protein sequence ID" value="OE9A050448C1"/>
    <property type="gene ID" value="OE9A050448"/>
</dbReference>
<protein>
    <submittedName>
        <fullName evidence="2">Uncharacterized protein</fullName>
    </submittedName>
</protein>
<gene>
    <name evidence="2" type="ORF">OLEA9_A050448</name>
</gene>
<feature type="non-terminal residue" evidence="2">
    <location>
        <position position="136"/>
    </location>
</feature>
<dbReference type="AlphaFoldDB" id="A0A8S0SEZ2"/>
<feature type="region of interest" description="Disordered" evidence="1">
    <location>
        <begin position="34"/>
        <end position="136"/>
    </location>
</feature>
<dbReference type="EMBL" id="CACTIH010005193">
    <property type="protein sequence ID" value="CAA2991214.1"/>
    <property type="molecule type" value="Genomic_DNA"/>
</dbReference>
<dbReference type="Proteomes" id="UP000594638">
    <property type="component" value="Unassembled WGS sequence"/>
</dbReference>
<evidence type="ECO:0000256" key="1">
    <source>
        <dbReference type="SAM" id="MobiDB-lite"/>
    </source>
</evidence>
<accession>A0A8S0SEZ2</accession>
<proteinExistence type="predicted"/>
<evidence type="ECO:0000313" key="2">
    <source>
        <dbReference type="EMBL" id="CAA2991214.1"/>
    </source>
</evidence>
<comment type="caution">
    <text evidence="2">The sequence shown here is derived from an EMBL/GenBank/DDBJ whole genome shotgun (WGS) entry which is preliminary data.</text>
</comment>
<organism evidence="2 3">
    <name type="scientific">Olea europaea subsp. europaea</name>
    <dbReference type="NCBI Taxonomy" id="158383"/>
    <lineage>
        <taxon>Eukaryota</taxon>
        <taxon>Viridiplantae</taxon>
        <taxon>Streptophyta</taxon>
        <taxon>Embryophyta</taxon>
        <taxon>Tracheophyta</taxon>
        <taxon>Spermatophyta</taxon>
        <taxon>Magnoliopsida</taxon>
        <taxon>eudicotyledons</taxon>
        <taxon>Gunneridae</taxon>
        <taxon>Pentapetalae</taxon>
        <taxon>asterids</taxon>
        <taxon>lamiids</taxon>
        <taxon>Lamiales</taxon>
        <taxon>Oleaceae</taxon>
        <taxon>Oleeae</taxon>
        <taxon>Olea</taxon>
    </lineage>
</organism>
<name>A0A8S0SEZ2_OLEEU</name>
<evidence type="ECO:0000313" key="3">
    <source>
        <dbReference type="Proteomes" id="UP000594638"/>
    </source>
</evidence>
<sequence>MAIAMFLGGLECAVMIVVACIPLMRPLFPRNQARGPPNVHHHEDNLNAGAHLEKGNKKAPAKLPRLLDPPSWFDNEDDVDVQVELQAKKDEQVMDAESSSSSDISRGPGGPKETVVGRKAWAAPVSWHAPEGGRNP</sequence>
<keyword evidence="3" id="KW-1185">Reference proteome</keyword>
<reference evidence="2 3" key="1">
    <citation type="submission" date="2019-12" db="EMBL/GenBank/DDBJ databases">
        <authorList>
            <person name="Alioto T."/>
            <person name="Alioto T."/>
            <person name="Gomez Garrido J."/>
        </authorList>
    </citation>
    <scope>NUCLEOTIDE SEQUENCE [LARGE SCALE GENOMIC DNA]</scope>
</reference>
<dbReference type="OrthoDB" id="3934549at2759"/>